<evidence type="ECO:0000259" key="8">
    <source>
        <dbReference type="Pfam" id="PF08492"/>
    </source>
</evidence>
<dbReference type="GO" id="GO:0043022">
    <property type="term" value="F:ribosome binding"/>
    <property type="evidence" value="ECO:0007669"/>
    <property type="project" value="TreeGrafter"/>
</dbReference>
<evidence type="ECO:0000256" key="5">
    <source>
        <dbReference type="ARBA" id="ARBA00023274"/>
    </source>
</evidence>
<dbReference type="AlphaFoldDB" id="A0A9W4DA41"/>
<keyword evidence="5 6" id="KW-0687">Ribonucleoprotein</keyword>
<keyword evidence="4" id="KW-0256">Endoplasmic reticulum</keyword>
<comment type="function">
    <text evidence="6">Component of the signal recognition particle (SRP) complex, a ribonucleoprotein complex that mediates the cotranslational targeting of secretory and membrane proteins to the endoplasmic reticulum (ER).</text>
</comment>
<dbReference type="InterPro" id="IPR031545">
    <property type="entry name" value="SRP72_TPR-like"/>
</dbReference>
<feature type="domain" description="Signal recognition particle SRP72 subunit RNA-binding" evidence="8">
    <location>
        <begin position="547"/>
        <end position="595"/>
    </location>
</feature>
<proteinExistence type="inferred from homology"/>
<dbReference type="FunFam" id="1.25.40.10:FF:000512">
    <property type="entry name" value="Signal recognition particle subunit SRP72"/>
    <property type="match status" value="1"/>
</dbReference>
<dbReference type="EMBL" id="CAJHIT010000011">
    <property type="protein sequence ID" value="CAD6506562.1"/>
    <property type="molecule type" value="Genomic_DNA"/>
</dbReference>
<evidence type="ECO:0000313" key="10">
    <source>
        <dbReference type="Proteomes" id="UP000683417"/>
    </source>
</evidence>
<reference evidence="9" key="1">
    <citation type="submission" date="2020-10" db="EMBL/GenBank/DDBJ databases">
        <authorList>
            <person name="Muller C M."/>
        </authorList>
    </citation>
    <scope>NUCLEOTIDE SEQUENCE</scope>
    <source>
        <strain evidence="9">THUN-12</strain>
    </source>
</reference>
<name>A0A9W4DA41_BLUGR</name>
<feature type="compositionally biased region" description="Basic residues" evidence="7">
    <location>
        <begin position="593"/>
        <end position="602"/>
    </location>
</feature>
<gene>
    <name evidence="9" type="ORF">BGTH12_LOCUS7920</name>
</gene>
<dbReference type="GO" id="GO:0006614">
    <property type="term" value="P:SRP-dependent cotranslational protein targeting to membrane"/>
    <property type="evidence" value="ECO:0007669"/>
    <property type="project" value="InterPro"/>
</dbReference>
<protein>
    <recommendedName>
        <fullName evidence="6">Signal recognition particle subunit SRP72</fullName>
    </recommendedName>
</protein>
<dbReference type="PANTHER" id="PTHR14094">
    <property type="entry name" value="SIGNAL RECOGNITION PARTICLE 72"/>
    <property type="match status" value="1"/>
</dbReference>
<dbReference type="InterPro" id="IPR026270">
    <property type="entry name" value="SRP72"/>
</dbReference>
<evidence type="ECO:0000256" key="2">
    <source>
        <dbReference type="ARBA" id="ARBA00004496"/>
    </source>
</evidence>
<sequence>MANPVTSLSALLRKINIEDDEEALNAADAVLETSPQNLDALHTRVVALIKLDRFEDALQALEESGEKVASRCLLEKAYALYKTGRHSEAELLAESKYSRGLKHVAAQVAYRSEKFAAAAQHYRDLSSQKSLVEGEDNDIKINTLATDAQLEWQSGDENMEYWRELPVSGELDTFEISYNLACRFIARSDYETSSVLLEKAKDLCEISEEMSDDEKLAELLPIMIQQAYVFVKLGELDKAKSLCKSINISDVPELSTRAIAQNNALAILGYENPYIAQKTFDSVLNLPKAEKYFSHQANIIQRNKYAINLQTFKYPGVARSTAQLIKTSSPTISPHLNALSVLHAAACSENGTGKPILKVIPNLLHKRPNDVGLVLLSVQLYIQSNNIGKATSTLEIFFKNLEESIDPADQDVRHAPGLVALIVTLYQLSGRKRSIKLELSKAASHWRRKNRPPLGLLRAAGASLLQSHDPNDLTMAHEIFCFLRAQDPSDTFAIAGFVASSLTKNISLESSDLEKLTSVSELISEVDVAALEKAGVPSLPTTSVQVNKKRNIEEVNLPAKKRKLSKKRTPKDFIEGKKMDPERWLPMRDRSYYRPKGKKGKKKASEFTQGGVVKDQDALDPAIVTKSEKPNANKMKKKKGRK</sequence>
<evidence type="ECO:0000256" key="6">
    <source>
        <dbReference type="PIRNR" id="PIRNR038922"/>
    </source>
</evidence>
<dbReference type="GO" id="GO:0005786">
    <property type="term" value="C:signal recognition particle, endoplasmic reticulum targeting"/>
    <property type="evidence" value="ECO:0007669"/>
    <property type="project" value="TreeGrafter"/>
</dbReference>
<evidence type="ECO:0000313" key="9">
    <source>
        <dbReference type="EMBL" id="CAD6506562.1"/>
    </source>
</evidence>
<organism evidence="9 10">
    <name type="scientific">Blumeria graminis f. sp. triticale</name>
    <dbReference type="NCBI Taxonomy" id="1689686"/>
    <lineage>
        <taxon>Eukaryota</taxon>
        <taxon>Fungi</taxon>
        <taxon>Dikarya</taxon>
        <taxon>Ascomycota</taxon>
        <taxon>Pezizomycotina</taxon>
        <taxon>Leotiomycetes</taxon>
        <taxon>Erysiphales</taxon>
        <taxon>Erysiphaceae</taxon>
        <taxon>Blumeria</taxon>
    </lineage>
</organism>
<dbReference type="PANTHER" id="PTHR14094:SF9">
    <property type="entry name" value="SIGNAL RECOGNITION PARTICLE SUBUNIT SRP72"/>
    <property type="match status" value="1"/>
</dbReference>
<keyword evidence="6" id="KW-0733">Signal recognition particle</keyword>
<comment type="similarity">
    <text evidence="6">Belongs to the SRP72 family.</text>
</comment>
<keyword evidence="3 6" id="KW-0963">Cytoplasm</keyword>
<feature type="region of interest" description="Disordered" evidence="7">
    <location>
        <begin position="584"/>
        <end position="642"/>
    </location>
</feature>
<dbReference type="InterPro" id="IPR013699">
    <property type="entry name" value="Signal_recog_part_SRP72_RNA-bd"/>
</dbReference>
<dbReference type="Pfam" id="PF08492">
    <property type="entry name" value="SRP72"/>
    <property type="match status" value="1"/>
</dbReference>
<evidence type="ECO:0000256" key="4">
    <source>
        <dbReference type="ARBA" id="ARBA00022824"/>
    </source>
</evidence>
<accession>A0A9W4DA41</accession>
<dbReference type="GO" id="GO:0005783">
    <property type="term" value="C:endoplasmic reticulum"/>
    <property type="evidence" value="ECO:0007669"/>
    <property type="project" value="UniProtKB-SubCell"/>
</dbReference>
<dbReference type="PIRSF" id="PIRSF038922">
    <property type="entry name" value="SRP72"/>
    <property type="match status" value="1"/>
</dbReference>
<evidence type="ECO:0000256" key="7">
    <source>
        <dbReference type="SAM" id="MobiDB-lite"/>
    </source>
</evidence>
<comment type="caution">
    <text evidence="9">The sequence shown here is derived from an EMBL/GenBank/DDBJ whole genome shotgun (WGS) entry which is preliminary data.</text>
</comment>
<dbReference type="Proteomes" id="UP000683417">
    <property type="component" value="Unassembled WGS sequence"/>
</dbReference>
<dbReference type="Pfam" id="PF17004">
    <property type="entry name" value="SRP_TPR_like"/>
    <property type="match status" value="1"/>
</dbReference>
<evidence type="ECO:0000256" key="1">
    <source>
        <dbReference type="ARBA" id="ARBA00004240"/>
    </source>
</evidence>
<evidence type="ECO:0000256" key="3">
    <source>
        <dbReference type="ARBA" id="ARBA00022490"/>
    </source>
</evidence>
<dbReference type="GO" id="GO:0008312">
    <property type="term" value="F:7S RNA binding"/>
    <property type="evidence" value="ECO:0007669"/>
    <property type="project" value="InterPro"/>
</dbReference>
<comment type="subcellular location">
    <subcellularLocation>
        <location evidence="2 6">Cytoplasm</location>
    </subcellularLocation>
    <subcellularLocation>
        <location evidence="1">Endoplasmic reticulum</location>
    </subcellularLocation>
</comment>